<dbReference type="AlphaFoldDB" id="A0A3Q8S9B9"/>
<name>A0A3Q8S9B9_9BACL</name>
<dbReference type="EMBL" id="CP034248">
    <property type="protein sequence ID" value="AZK45441.1"/>
    <property type="molecule type" value="Genomic_DNA"/>
</dbReference>
<dbReference type="SUPFAM" id="SSF55874">
    <property type="entry name" value="ATPase domain of HSP90 chaperone/DNA topoisomerase II/histidine kinase"/>
    <property type="match status" value="1"/>
</dbReference>
<evidence type="ECO:0000256" key="8">
    <source>
        <dbReference type="ARBA" id="ARBA00022741"/>
    </source>
</evidence>
<dbReference type="InterPro" id="IPR036097">
    <property type="entry name" value="HisK_dim/P_sf"/>
</dbReference>
<evidence type="ECO:0000256" key="7">
    <source>
        <dbReference type="ARBA" id="ARBA00022692"/>
    </source>
</evidence>
<dbReference type="InterPro" id="IPR036890">
    <property type="entry name" value="HATPase_C_sf"/>
</dbReference>
<evidence type="ECO:0000256" key="3">
    <source>
        <dbReference type="ARBA" id="ARBA00012438"/>
    </source>
</evidence>
<dbReference type="PANTHER" id="PTHR45528:SF1">
    <property type="entry name" value="SENSOR HISTIDINE KINASE CPXA"/>
    <property type="match status" value="1"/>
</dbReference>
<evidence type="ECO:0000256" key="14">
    <source>
        <dbReference type="SAM" id="Phobius"/>
    </source>
</evidence>
<dbReference type="SMART" id="SM00387">
    <property type="entry name" value="HATPase_c"/>
    <property type="match status" value="1"/>
</dbReference>
<dbReference type="GO" id="GO:0000155">
    <property type="term" value="F:phosphorelay sensor kinase activity"/>
    <property type="evidence" value="ECO:0007669"/>
    <property type="project" value="InterPro"/>
</dbReference>
<protein>
    <recommendedName>
        <fullName evidence="3">histidine kinase</fullName>
        <ecNumber evidence="3">2.7.13.3</ecNumber>
    </recommendedName>
</protein>
<accession>A0A3Q8S9B9</accession>
<dbReference type="Pfam" id="PF00672">
    <property type="entry name" value="HAMP"/>
    <property type="match status" value="1"/>
</dbReference>
<dbReference type="PROSITE" id="PS50109">
    <property type="entry name" value="HIS_KIN"/>
    <property type="match status" value="1"/>
</dbReference>
<dbReference type="InterPro" id="IPR003660">
    <property type="entry name" value="HAMP_dom"/>
</dbReference>
<dbReference type="SMART" id="SM00388">
    <property type="entry name" value="HisKA"/>
    <property type="match status" value="1"/>
</dbReference>
<keyword evidence="12" id="KW-0902">Two-component regulatory system</keyword>
<evidence type="ECO:0000313" key="18">
    <source>
        <dbReference type="Proteomes" id="UP000273145"/>
    </source>
</evidence>
<evidence type="ECO:0000259" key="16">
    <source>
        <dbReference type="PROSITE" id="PS50885"/>
    </source>
</evidence>
<reference evidence="17 18" key="1">
    <citation type="submission" date="2018-11" db="EMBL/GenBank/DDBJ databases">
        <title>Genome sequencing of Paenibacillus lentus DSM25539(T).</title>
        <authorList>
            <person name="Kook J.-K."/>
            <person name="Park S.-N."/>
            <person name="Lim Y.K."/>
        </authorList>
    </citation>
    <scope>NUCLEOTIDE SEQUENCE [LARGE SCALE GENOMIC DNA]</scope>
    <source>
        <strain evidence="17 18">DSM 25539</strain>
    </source>
</reference>
<feature type="transmembrane region" description="Helical" evidence="14">
    <location>
        <begin position="180"/>
        <end position="200"/>
    </location>
</feature>
<evidence type="ECO:0000259" key="15">
    <source>
        <dbReference type="PROSITE" id="PS50109"/>
    </source>
</evidence>
<feature type="domain" description="HAMP" evidence="16">
    <location>
        <begin position="201"/>
        <end position="253"/>
    </location>
</feature>
<dbReference type="InterPro" id="IPR005467">
    <property type="entry name" value="His_kinase_dom"/>
</dbReference>
<dbReference type="InterPro" id="IPR050398">
    <property type="entry name" value="HssS/ArlS-like"/>
</dbReference>
<dbReference type="EC" id="2.7.13.3" evidence="3"/>
<evidence type="ECO:0000256" key="11">
    <source>
        <dbReference type="ARBA" id="ARBA00022989"/>
    </source>
</evidence>
<proteinExistence type="predicted"/>
<keyword evidence="11 14" id="KW-1133">Transmembrane helix</keyword>
<dbReference type="SUPFAM" id="SSF158472">
    <property type="entry name" value="HAMP domain-like"/>
    <property type="match status" value="1"/>
</dbReference>
<feature type="transmembrane region" description="Helical" evidence="14">
    <location>
        <begin position="20"/>
        <end position="45"/>
    </location>
</feature>
<evidence type="ECO:0000256" key="13">
    <source>
        <dbReference type="ARBA" id="ARBA00023136"/>
    </source>
</evidence>
<dbReference type="Gene3D" id="6.10.340.10">
    <property type="match status" value="1"/>
</dbReference>
<dbReference type="PROSITE" id="PS50885">
    <property type="entry name" value="HAMP"/>
    <property type="match status" value="1"/>
</dbReference>
<keyword evidence="9 17" id="KW-0418">Kinase</keyword>
<dbReference type="Gene3D" id="3.30.565.10">
    <property type="entry name" value="Histidine kinase-like ATPase, C-terminal domain"/>
    <property type="match status" value="1"/>
</dbReference>
<evidence type="ECO:0000256" key="6">
    <source>
        <dbReference type="ARBA" id="ARBA00022679"/>
    </source>
</evidence>
<dbReference type="PANTHER" id="PTHR45528">
    <property type="entry name" value="SENSOR HISTIDINE KINASE CPXA"/>
    <property type="match status" value="1"/>
</dbReference>
<dbReference type="GO" id="GO:0005886">
    <property type="term" value="C:plasma membrane"/>
    <property type="evidence" value="ECO:0007669"/>
    <property type="project" value="UniProtKB-SubCell"/>
</dbReference>
<dbReference type="SUPFAM" id="SSF47384">
    <property type="entry name" value="Homodimeric domain of signal transducing histidine kinase"/>
    <property type="match status" value="1"/>
</dbReference>
<dbReference type="SMART" id="SM00304">
    <property type="entry name" value="HAMP"/>
    <property type="match status" value="1"/>
</dbReference>
<dbReference type="CDD" id="cd00082">
    <property type="entry name" value="HisKA"/>
    <property type="match status" value="1"/>
</dbReference>
<dbReference type="CDD" id="cd06225">
    <property type="entry name" value="HAMP"/>
    <property type="match status" value="1"/>
</dbReference>
<keyword evidence="5" id="KW-0597">Phosphoprotein</keyword>
<feature type="domain" description="Histidine kinase" evidence="15">
    <location>
        <begin position="268"/>
        <end position="466"/>
    </location>
</feature>
<dbReference type="Proteomes" id="UP000273145">
    <property type="component" value="Chromosome"/>
</dbReference>
<keyword evidence="8" id="KW-0547">Nucleotide-binding</keyword>
<dbReference type="Pfam" id="PF00512">
    <property type="entry name" value="HisKA"/>
    <property type="match status" value="1"/>
</dbReference>
<comment type="catalytic activity">
    <reaction evidence="1">
        <text>ATP + protein L-histidine = ADP + protein N-phospho-L-histidine.</text>
        <dbReference type="EC" id="2.7.13.3"/>
    </reaction>
</comment>
<evidence type="ECO:0000256" key="1">
    <source>
        <dbReference type="ARBA" id="ARBA00000085"/>
    </source>
</evidence>
<organism evidence="17 18">
    <name type="scientific">Paenibacillus lentus</name>
    <dbReference type="NCBI Taxonomy" id="1338368"/>
    <lineage>
        <taxon>Bacteria</taxon>
        <taxon>Bacillati</taxon>
        <taxon>Bacillota</taxon>
        <taxon>Bacilli</taxon>
        <taxon>Bacillales</taxon>
        <taxon>Paenibacillaceae</taxon>
        <taxon>Paenibacillus</taxon>
    </lineage>
</organism>
<dbReference type="InterPro" id="IPR003594">
    <property type="entry name" value="HATPase_dom"/>
</dbReference>
<dbReference type="GO" id="GO:0005524">
    <property type="term" value="F:ATP binding"/>
    <property type="evidence" value="ECO:0007669"/>
    <property type="project" value="UniProtKB-KW"/>
</dbReference>
<evidence type="ECO:0000256" key="2">
    <source>
        <dbReference type="ARBA" id="ARBA00004651"/>
    </source>
</evidence>
<evidence type="ECO:0000256" key="12">
    <source>
        <dbReference type="ARBA" id="ARBA00023012"/>
    </source>
</evidence>
<evidence type="ECO:0000313" key="17">
    <source>
        <dbReference type="EMBL" id="AZK45441.1"/>
    </source>
</evidence>
<keyword evidence="4" id="KW-1003">Cell membrane</keyword>
<dbReference type="KEGG" id="plen:EIM92_03815"/>
<keyword evidence="13 14" id="KW-0472">Membrane</keyword>
<evidence type="ECO:0000256" key="9">
    <source>
        <dbReference type="ARBA" id="ARBA00022777"/>
    </source>
</evidence>
<keyword evidence="18" id="KW-1185">Reference proteome</keyword>
<sequence length="478" mass="53843">MRIMRKSPLQRLRTSLLSQYVLIIVTALVFIPVLIPASFAASWAVNQMLIMSGQENYQLPYGSAYELEQMWHQQAKALDGASSKEINAKLTALKREFPDASLFWVDGDGLTQLQLPEQPVLPEKWSTGNTIAFMKAGINADPYTIVALIGGHEEIGQGFMVFELPRSYLTPQGRPSDTRFYGLFTALIFGVFILLSYLFFRDIRQRLLRLEAAMTRVGDNGLPAPTAEGRPDEIGRLEQAFNHMVEQLEEGRRREREEEDLRKNLIANLSHDLRTPLTVLGSHLYSIEKEPLSAQGRQSLSLMQTKLGDLDHLIDHLLSYNLLTSGRYALSLERQDVHRIVRESAAAWYPVWEKAQMDIDIDLPEEPLKWAVDTQGFRRVLDNLFQNIVRHAGSGKYVGIHAISWKGRTALVITDHGPGLHADSNAKGAGLGLAIIDLLLQEMELQLDTESSAGGTRFIIYPITNKFKAHDYDEPHIT</sequence>
<keyword evidence="10" id="KW-0067">ATP-binding</keyword>
<evidence type="ECO:0000256" key="4">
    <source>
        <dbReference type="ARBA" id="ARBA00022475"/>
    </source>
</evidence>
<dbReference type="InterPro" id="IPR003661">
    <property type="entry name" value="HisK_dim/P_dom"/>
</dbReference>
<dbReference type="Gene3D" id="1.10.287.130">
    <property type="match status" value="1"/>
</dbReference>
<keyword evidence="7 14" id="KW-0812">Transmembrane</keyword>
<comment type="subcellular location">
    <subcellularLocation>
        <location evidence="2">Cell membrane</location>
        <topology evidence="2">Multi-pass membrane protein</topology>
    </subcellularLocation>
</comment>
<dbReference type="Pfam" id="PF02518">
    <property type="entry name" value="HATPase_c"/>
    <property type="match status" value="1"/>
</dbReference>
<dbReference type="OrthoDB" id="14660at2"/>
<gene>
    <name evidence="17" type="ORF">EIM92_03815</name>
</gene>
<keyword evidence="6" id="KW-0808">Transferase</keyword>
<evidence type="ECO:0000256" key="10">
    <source>
        <dbReference type="ARBA" id="ARBA00022840"/>
    </source>
</evidence>
<evidence type="ECO:0000256" key="5">
    <source>
        <dbReference type="ARBA" id="ARBA00022553"/>
    </source>
</evidence>